<dbReference type="SUPFAM" id="SSF48452">
    <property type="entry name" value="TPR-like"/>
    <property type="match status" value="1"/>
</dbReference>
<dbReference type="InterPro" id="IPR011990">
    <property type="entry name" value="TPR-like_helical_dom_sf"/>
</dbReference>
<proteinExistence type="predicted"/>
<sequence>MPIWIPFQEKKKGRSRMASPWVAVRGCSGIRWATVGGDRARQAVDGRDGAGARRTGGHGLGTPAAGSSGRRRGDGGRGHLPGRVHPPTIGEPTGFANDFAHLPARRPGGGRSAGPRRRSRPVAGPRGRTGCPATDRPVPVDPPAAVFREVTLRPHPGTERSADVWITTETLPEAVPPHPAGWRLRLLGGFALDRGGDPVALPATAQRLVAFLAVRGASDRARTAWSMWAGKPEDRASADLRTALWRLRKAAPGLLADSTGALALAAGVTVDTRSLAGRGPVDPEFLRRHAAAGCPDLLPGWYDDWVLMHRELLRHRALRALEDAAGAAIRGGDPAAGLGWALEAVAADALRESGHRLVLTAMLANGNVSDALRHANLVVRLLAEQLGVRPSPQFMALIDEARSRSAVAAGRARG</sequence>
<feature type="domain" description="Bacterial transcriptional activator" evidence="2">
    <location>
        <begin position="270"/>
        <end position="402"/>
    </location>
</feature>
<feature type="region of interest" description="Disordered" evidence="1">
    <location>
        <begin position="39"/>
        <end position="141"/>
    </location>
</feature>
<dbReference type="InterPro" id="IPR036388">
    <property type="entry name" value="WH-like_DNA-bd_sf"/>
</dbReference>
<dbReference type="Proteomes" id="UP000402241">
    <property type="component" value="Chromosome"/>
</dbReference>
<protein>
    <recommendedName>
        <fullName evidence="2">Bacterial transcriptional activator domain-containing protein</fullName>
    </recommendedName>
</protein>
<feature type="compositionally biased region" description="Basic and acidic residues" evidence="1">
    <location>
        <begin position="39"/>
        <end position="51"/>
    </location>
</feature>
<keyword evidence="4" id="KW-1185">Reference proteome</keyword>
<dbReference type="EMBL" id="CP045309">
    <property type="protein sequence ID" value="QGL46946.1"/>
    <property type="molecule type" value="Genomic_DNA"/>
</dbReference>
<evidence type="ECO:0000313" key="4">
    <source>
        <dbReference type="Proteomes" id="UP000402241"/>
    </source>
</evidence>
<dbReference type="PANTHER" id="PTHR35807">
    <property type="entry name" value="TRANSCRIPTIONAL REGULATOR REDD-RELATED"/>
    <property type="match status" value="1"/>
</dbReference>
<dbReference type="SMART" id="SM01043">
    <property type="entry name" value="BTAD"/>
    <property type="match status" value="1"/>
</dbReference>
<dbReference type="Gene3D" id="1.10.10.10">
    <property type="entry name" value="Winged helix-like DNA-binding domain superfamily/Winged helix DNA-binding domain"/>
    <property type="match status" value="1"/>
</dbReference>
<gene>
    <name evidence="3" type="ORF">GCE86_07685</name>
</gene>
<name>A0ABX6E296_9ACTN</name>
<reference evidence="3 4" key="1">
    <citation type="submission" date="2019-10" db="EMBL/GenBank/DDBJ databases">
        <title>Genome Sequence of Micromonospora terminaliae DSM 101760.</title>
        <authorList>
            <person name="Guo L."/>
        </authorList>
    </citation>
    <scope>NUCLEOTIDE SEQUENCE [LARGE SCALE GENOMIC DNA]</scope>
    <source>
        <strain evidence="3 4">DSM 101760</strain>
    </source>
</reference>
<organism evidence="3 4">
    <name type="scientific">Micromonospora terminaliae</name>
    <dbReference type="NCBI Taxonomy" id="1914461"/>
    <lineage>
        <taxon>Bacteria</taxon>
        <taxon>Bacillati</taxon>
        <taxon>Actinomycetota</taxon>
        <taxon>Actinomycetes</taxon>
        <taxon>Micromonosporales</taxon>
        <taxon>Micromonosporaceae</taxon>
        <taxon>Micromonospora</taxon>
    </lineage>
</organism>
<accession>A0ABX6E296</accession>
<evidence type="ECO:0000259" key="2">
    <source>
        <dbReference type="SMART" id="SM01043"/>
    </source>
</evidence>
<dbReference type="Pfam" id="PF03704">
    <property type="entry name" value="BTAD"/>
    <property type="match status" value="1"/>
</dbReference>
<evidence type="ECO:0000256" key="1">
    <source>
        <dbReference type="SAM" id="MobiDB-lite"/>
    </source>
</evidence>
<feature type="compositionally biased region" description="Low complexity" evidence="1">
    <location>
        <begin position="121"/>
        <end position="137"/>
    </location>
</feature>
<dbReference type="Gene3D" id="1.25.40.10">
    <property type="entry name" value="Tetratricopeptide repeat domain"/>
    <property type="match status" value="1"/>
</dbReference>
<evidence type="ECO:0000313" key="3">
    <source>
        <dbReference type="EMBL" id="QGL46946.1"/>
    </source>
</evidence>
<dbReference type="InterPro" id="IPR005158">
    <property type="entry name" value="BTAD"/>
</dbReference>
<dbReference type="InterPro" id="IPR051677">
    <property type="entry name" value="AfsR-DnrI-RedD_regulator"/>
</dbReference>